<keyword evidence="3" id="KW-1185">Reference proteome</keyword>
<proteinExistence type="predicted"/>
<comment type="caution">
    <text evidence="2">The sequence shown here is derived from an EMBL/GenBank/DDBJ whole genome shotgun (WGS) entry which is preliminary data.</text>
</comment>
<evidence type="ECO:0000313" key="2">
    <source>
        <dbReference type="EMBL" id="KAF2438020.1"/>
    </source>
</evidence>
<feature type="region of interest" description="Disordered" evidence="1">
    <location>
        <begin position="96"/>
        <end position="115"/>
    </location>
</feature>
<name>A0A9P4U5H8_9PLEO</name>
<organism evidence="2 3">
    <name type="scientific">Karstenula rhodostoma CBS 690.94</name>
    <dbReference type="NCBI Taxonomy" id="1392251"/>
    <lineage>
        <taxon>Eukaryota</taxon>
        <taxon>Fungi</taxon>
        <taxon>Dikarya</taxon>
        <taxon>Ascomycota</taxon>
        <taxon>Pezizomycotina</taxon>
        <taxon>Dothideomycetes</taxon>
        <taxon>Pleosporomycetidae</taxon>
        <taxon>Pleosporales</taxon>
        <taxon>Massarineae</taxon>
        <taxon>Didymosphaeriaceae</taxon>
        <taxon>Karstenula</taxon>
    </lineage>
</organism>
<accession>A0A9P4U5H8</accession>
<reference evidence="2" key="1">
    <citation type="journal article" date="2020" name="Stud. Mycol.">
        <title>101 Dothideomycetes genomes: a test case for predicting lifestyles and emergence of pathogens.</title>
        <authorList>
            <person name="Haridas S."/>
            <person name="Albert R."/>
            <person name="Binder M."/>
            <person name="Bloem J."/>
            <person name="Labutti K."/>
            <person name="Salamov A."/>
            <person name="Andreopoulos B."/>
            <person name="Baker S."/>
            <person name="Barry K."/>
            <person name="Bills G."/>
            <person name="Bluhm B."/>
            <person name="Cannon C."/>
            <person name="Castanera R."/>
            <person name="Culley D."/>
            <person name="Daum C."/>
            <person name="Ezra D."/>
            <person name="Gonzalez J."/>
            <person name="Henrissat B."/>
            <person name="Kuo A."/>
            <person name="Liang C."/>
            <person name="Lipzen A."/>
            <person name="Lutzoni F."/>
            <person name="Magnuson J."/>
            <person name="Mondo S."/>
            <person name="Nolan M."/>
            <person name="Ohm R."/>
            <person name="Pangilinan J."/>
            <person name="Park H.-J."/>
            <person name="Ramirez L."/>
            <person name="Alfaro M."/>
            <person name="Sun H."/>
            <person name="Tritt A."/>
            <person name="Yoshinaga Y."/>
            <person name="Zwiers L.-H."/>
            <person name="Turgeon B."/>
            <person name="Goodwin S."/>
            <person name="Spatafora J."/>
            <person name="Crous P."/>
            <person name="Grigoriev I."/>
        </authorList>
    </citation>
    <scope>NUCLEOTIDE SEQUENCE</scope>
    <source>
        <strain evidence="2">CBS 690.94</strain>
    </source>
</reference>
<evidence type="ECO:0000256" key="1">
    <source>
        <dbReference type="SAM" id="MobiDB-lite"/>
    </source>
</evidence>
<evidence type="ECO:0000313" key="3">
    <source>
        <dbReference type="Proteomes" id="UP000799764"/>
    </source>
</evidence>
<dbReference type="AlphaFoldDB" id="A0A9P4U5H8"/>
<gene>
    <name evidence="2" type="ORF">P171DRAFT_165930</name>
</gene>
<dbReference type="Proteomes" id="UP000799764">
    <property type="component" value="Unassembled WGS sequence"/>
</dbReference>
<sequence length="161" mass="17252">MRRPRPRLQRGGADGGCRVREGSVADGGWRLAAGGWRMLSASRERLWGWPGQHAGRREKRIWRKRHGASDVVVEERGAAVGAAVRGGRATTVHSMGARGATETGPPPISAPLPRGLDRSRTWPRVLLSRPRADCGLTLPLPSAPSACPVSSVQCPVSNTQL</sequence>
<dbReference type="EMBL" id="MU001513">
    <property type="protein sequence ID" value="KAF2438020.1"/>
    <property type="molecule type" value="Genomic_DNA"/>
</dbReference>
<protein>
    <submittedName>
        <fullName evidence="2">Uncharacterized protein</fullName>
    </submittedName>
</protein>